<evidence type="ECO:0000313" key="7">
    <source>
        <dbReference type="EMBL" id="NKY52429.1"/>
    </source>
</evidence>
<organism evidence="7 8">
    <name type="scientific">Nocardia vermiculata</name>
    <dbReference type="NCBI Taxonomy" id="257274"/>
    <lineage>
        <taxon>Bacteria</taxon>
        <taxon>Bacillati</taxon>
        <taxon>Actinomycetota</taxon>
        <taxon>Actinomycetes</taxon>
        <taxon>Mycobacteriales</taxon>
        <taxon>Nocardiaceae</taxon>
        <taxon>Nocardia</taxon>
    </lineage>
</organism>
<dbReference type="AlphaFoldDB" id="A0A846Y6X0"/>
<dbReference type="Proteomes" id="UP000565711">
    <property type="component" value="Unassembled WGS sequence"/>
</dbReference>
<dbReference type="PIRSF" id="PIRSF000398">
    <property type="entry name" value="M_m6A_EcoRV"/>
    <property type="match status" value="1"/>
</dbReference>
<dbReference type="PROSITE" id="PS00092">
    <property type="entry name" value="N6_MTASE"/>
    <property type="match status" value="1"/>
</dbReference>
<dbReference type="Pfam" id="PF02086">
    <property type="entry name" value="MethyltransfD12"/>
    <property type="match status" value="1"/>
</dbReference>
<dbReference type="EC" id="2.1.1.72" evidence="2"/>
<keyword evidence="3 7" id="KW-0489">Methyltransferase</keyword>
<dbReference type="InterPro" id="IPR012263">
    <property type="entry name" value="M_m6A_EcoRV"/>
</dbReference>
<comment type="similarity">
    <text evidence="1">Belongs to the N(4)/N(6)-methyltransferase family.</text>
</comment>
<dbReference type="GO" id="GO:0009307">
    <property type="term" value="P:DNA restriction-modification system"/>
    <property type="evidence" value="ECO:0007669"/>
    <property type="project" value="InterPro"/>
</dbReference>
<dbReference type="SUPFAM" id="SSF53335">
    <property type="entry name" value="S-adenosyl-L-methionine-dependent methyltransferases"/>
    <property type="match status" value="1"/>
</dbReference>
<evidence type="ECO:0000256" key="5">
    <source>
        <dbReference type="ARBA" id="ARBA00022691"/>
    </source>
</evidence>
<dbReference type="Gene3D" id="3.40.50.150">
    <property type="entry name" value="Vaccinia Virus protein VP39"/>
    <property type="match status" value="1"/>
</dbReference>
<keyword evidence="8" id="KW-1185">Reference proteome</keyword>
<comment type="catalytic activity">
    <reaction evidence="6">
        <text>a 2'-deoxyadenosine in DNA + S-adenosyl-L-methionine = an N(6)-methyl-2'-deoxyadenosine in DNA + S-adenosyl-L-homocysteine + H(+)</text>
        <dbReference type="Rhea" id="RHEA:15197"/>
        <dbReference type="Rhea" id="RHEA-COMP:12418"/>
        <dbReference type="Rhea" id="RHEA-COMP:12419"/>
        <dbReference type="ChEBI" id="CHEBI:15378"/>
        <dbReference type="ChEBI" id="CHEBI:57856"/>
        <dbReference type="ChEBI" id="CHEBI:59789"/>
        <dbReference type="ChEBI" id="CHEBI:90615"/>
        <dbReference type="ChEBI" id="CHEBI:90616"/>
        <dbReference type="EC" id="2.1.1.72"/>
    </reaction>
</comment>
<protein>
    <recommendedName>
        <fullName evidence="2">site-specific DNA-methyltransferase (adenine-specific)</fullName>
        <ecNumber evidence="2">2.1.1.72</ecNumber>
    </recommendedName>
</protein>
<keyword evidence="4" id="KW-0808">Transferase</keyword>
<keyword evidence="5" id="KW-0949">S-adenosyl-L-methionine</keyword>
<dbReference type="RefSeq" id="WP_157102883.1">
    <property type="nucleotide sequence ID" value="NZ_JAAXOP010000011.1"/>
</dbReference>
<dbReference type="GO" id="GO:0032259">
    <property type="term" value="P:methylation"/>
    <property type="evidence" value="ECO:0007669"/>
    <property type="project" value="UniProtKB-KW"/>
</dbReference>
<dbReference type="GO" id="GO:1904047">
    <property type="term" value="F:S-adenosyl-L-methionine binding"/>
    <property type="evidence" value="ECO:0007669"/>
    <property type="project" value="TreeGrafter"/>
</dbReference>
<comment type="caution">
    <text evidence="7">The sequence shown here is derived from an EMBL/GenBank/DDBJ whole genome shotgun (WGS) entry which is preliminary data.</text>
</comment>
<dbReference type="GO" id="GO:0006298">
    <property type="term" value="P:mismatch repair"/>
    <property type="evidence" value="ECO:0007669"/>
    <property type="project" value="TreeGrafter"/>
</dbReference>
<evidence type="ECO:0000256" key="1">
    <source>
        <dbReference type="ARBA" id="ARBA00006594"/>
    </source>
</evidence>
<name>A0A846Y6X0_9NOCA</name>
<evidence type="ECO:0000313" key="8">
    <source>
        <dbReference type="Proteomes" id="UP000565711"/>
    </source>
</evidence>
<proteinExistence type="inferred from homology"/>
<dbReference type="InterPro" id="IPR029063">
    <property type="entry name" value="SAM-dependent_MTases_sf"/>
</dbReference>
<evidence type="ECO:0000256" key="3">
    <source>
        <dbReference type="ARBA" id="ARBA00022603"/>
    </source>
</evidence>
<dbReference type="PRINTS" id="PR00505">
    <property type="entry name" value="D12N6MTFRASE"/>
</dbReference>
<evidence type="ECO:0000256" key="2">
    <source>
        <dbReference type="ARBA" id="ARBA00011900"/>
    </source>
</evidence>
<dbReference type="InterPro" id="IPR002052">
    <property type="entry name" value="DNA_methylase_N6_adenine_CS"/>
</dbReference>
<dbReference type="Gene3D" id="1.10.1020.10">
    <property type="entry name" value="Adenine-specific Methyltransferase, Domain 2"/>
    <property type="match status" value="1"/>
</dbReference>
<reference evidence="7 8" key="1">
    <citation type="submission" date="2020-04" db="EMBL/GenBank/DDBJ databases">
        <title>MicrobeNet Type strains.</title>
        <authorList>
            <person name="Nicholson A.C."/>
        </authorList>
    </citation>
    <scope>NUCLEOTIDE SEQUENCE [LARGE SCALE GENOMIC DNA]</scope>
    <source>
        <strain evidence="7 8">JCM 12354</strain>
    </source>
</reference>
<dbReference type="PANTHER" id="PTHR30481:SF3">
    <property type="entry name" value="DNA ADENINE METHYLASE"/>
    <property type="match status" value="1"/>
</dbReference>
<dbReference type="EMBL" id="JAAXOP010000011">
    <property type="protein sequence ID" value="NKY52429.1"/>
    <property type="molecule type" value="Genomic_DNA"/>
</dbReference>
<accession>A0A846Y6X0</accession>
<sequence length="310" mass="34784">MQWRIDGPRAVPQAFPYQGSKRALAGRIMSLFPDTGVPLLIEPFAGSAAVSVAARHYERARNIYLSDVNGPLIELWRMIIDSPEVLLDEYARMWHAQQEGSDPLAAAKQYYMRKRAEFNENKNPAILLYLLARCVKAAVRYSKNGDFNQAADNRRLGARPAITRTRVLHTSSLLRNAEVVVHSYEDQLINAPRDALVYMDPPYQGTSDVPDHRYLTGLQRNAFADTLQQAIDNEVSFIVSYDAIREDRKYGEALPAELGLTHRHVAVGVSTQATLSGRREMTVESLYLSPALVARLGDEDTIDRRFAVPA</sequence>
<dbReference type="InterPro" id="IPR023095">
    <property type="entry name" value="Ade_MeTrfase_dom_2"/>
</dbReference>
<dbReference type="GO" id="GO:0009007">
    <property type="term" value="F:site-specific DNA-methyltransferase (adenine-specific) activity"/>
    <property type="evidence" value="ECO:0007669"/>
    <property type="project" value="UniProtKB-EC"/>
</dbReference>
<dbReference type="PANTHER" id="PTHR30481">
    <property type="entry name" value="DNA ADENINE METHYLASE"/>
    <property type="match status" value="1"/>
</dbReference>
<dbReference type="GO" id="GO:0043565">
    <property type="term" value="F:sequence-specific DNA binding"/>
    <property type="evidence" value="ECO:0007669"/>
    <property type="project" value="TreeGrafter"/>
</dbReference>
<evidence type="ECO:0000256" key="4">
    <source>
        <dbReference type="ARBA" id="ARBA00022679"/>
    </source>
</evidence>
<evidence type="ECO:0000256" key="6">
    <source>
        <dbReference type="ARBA" id="ARBA00047942"/>
    </source>
</evidence>
<gene>
    <name evidence="7" type="ORF">HGA08_19670</name>
</gene>
<dbReference type="InterPro" id="IPR012327">
    <property type="entry name" value="MeTrfase_D12"/>
</dbReference>